<dbReference type="InterPro" id="IPR001991">
    <property type="entry name" value="Na-dicarboxylate_symporter"/>
</dbReference>
<keyword evidence="7 8" id="KW-0472">Membrane</keyword>
<feature type="transmembrane region" description="Helical" evidence="8">
    <location>
        <begin position="403"/>
        <end position="425"/>
    </location>
</feature>
<feature type="transmembrane region" description="Helical" evidence="8">
    <location>
        <begin position="362"/>
        <end position="383"/>
    </location>
</feature>
<name>A0ABS1CDU1_9GAMM</name>
<keyword evidence="11" id="KW-1185">Reference proteome</keyword>
<keyword evidence="4 8" id="KW-0812">Transmembrane</keyword>
<feature type="domain" description="Solute-binding protein family 3/N-terminal" evidence="9">
    <location>
        <begin position="512"/>
        <end position="739"/>
    </location>
</feature>
<comment type="subcellular location">
    <subcellularLocation>
        <location evidence="1">Membrane</location>
        <topology evidence="1">Multi-pass membrane protein</topology>
    </subcellularLocation>
</comment>
<dbReference type="InterPro" id="IPR001638">
    <property type="entry name" value="Solute-binding_3/MltF_N"/>
</dbReference>
<feature type="transmembrane region" description="Helical" evidence="8">
    <location>
        <begin position="278"/>
        <end position="299"/>
    </location>
</feature>
<keyword evidence="6 8" id="KW-1133">Transmembrane helix</keyword>
<evidence type="ECO:0000259" key="9">
    <source>
        <dbReference type="SMART" id="SM00062"/>
    </source>
</evidence>
<dbReference type="PANTHER" id="PTHR35936">
    <property type="entry name" value="MEMBRANE-BOUND LYTIC MUREIN TRANSGLYCOSYLASE F"/>
    <property type="match status" value="1"/>
</dbReference>
<reference evidence="10 11" key="1">
    <citation type="journal article" date="2020" name="Microorganisms">
        <title>Osmotic Adaptation and Compatible Solute Biosynthesis of Phototrophic Bacteria as Revealed from Genome Analyses.</title>
        <authorList>
            <person name="Imhoff J.F."/>
            <person name="Rahn T."/>
            <person name="Kunzel S."/>
            <person name="Keller A."/>
            <person name="Neulinger S.C."/>
        </authorList>
    </citation>
    <scope>NUCLEOTIDE SEQUENCE [LARGE SCALE GENOMIC DNA]</scope>
    <source>
        <strain evidence="10 11">DSM 6210</strain>
    </source>
</reference>
<protein>
    <recommendedName>
        <fullName evidence="9">Solute-binding protein family 3/N-terminal domain-containing protein</fullName>
    </recommendedName>
</protein>
<feature type="transmembrane region" description="Helical" evidence="8">
    <location>
        <begin position="163"/>
        <end position="187"/>
    </location>
</feature>
<dbReference type="Pfam" id="PF00375">
    <property type="entry name" value="SDF"/>
    <property type="match status" value="1"/>
</dbReference>
<evidence type="ECO:0000313" key="11">
    <source>
        <dbReference type="Proteomes" id="UP000748752"/>
    </source>
</evidence>
<sequence>MSARAIPANTAASPCRSKPVIPCHLSWKTMSSQSPSSRRRMSVATQVFIGLGLGLLTGLFFGERVAFLRIGGDIFIAALQITVIPYVVIALITSLGRLNLRDARNLALKAGSVLLLLWVIGLTFVFLAPLAFPDWPSASFFSTSQIEDQPPVDFLRLYIPSNVFYALSNAIVPAVVVFSILLGVALIQVPGKDRLLDGLSTIGEALMRVTGFIGRLAPYGVFAITGAAAGTIDVEELARLQVYLVLHSALALLLSLWVLPGLVALLTPLRYGDVLSAFRGPLVTAFATASLLIVLPVLAADGKRLLAKAQAQDPDPEAKSAIDILVPAAFPFPNMGLILALLFVLFAGWFIGAAVDVADYPIIAGVGLASLFGGTVLALPFLLDLLRMPADLFQVFVTMDVVTARFGTLAAGMHIIALALIGAFAMQGRLRVEPRRVLGFAAITLILLAAVLIGVRAFYTYVFVAPFTKDKVLTGLVLKGEPQPHQVHREWPDTLTPRRGGTALARIQDSGVARVCYRGSDYPSAFFNNAGDLVGFDIDMAHRFARQLYARIEFLPVSSIADARERLDDGACDIFMSLLPIAPETTLSFTLTQPVLNGAVGMVVEDWRRRSFRTWAGIRELGELRIAVSNERAQLRFLSQVLPKASTITFEDQSELNALLSVAPPPFDALMMSAEEGAAWSIRFPRYTQVTPSPVLLAPFGYAVAPGDPQLLAFIDAWLNNARSARIVDGLYRYWMLGEIDATRPPRWSIARDVLGWLD</sequence>
<organism evidence="10 11">
    <name type="scientific">Thiohalocapsa halophila</name>
    <dbReference type="NCBI Taxonomy" id="69359"/>
    <lineage>
        <taxon>Bacteria</taxon>
        <taxon>Pseudomonadati</taxon>
        <taxon>Pseudomonadota</taxon>
        <taxon>Gammaproteobacteria</taxon>
        <taxon>Chromatiales</taxon>
        <taxon>Chromatiaceae</taxon>
        <taxon>Thiohalocapsa</taxon>
    </lineage>
</organism>
<feature type="transmembrane region" description="Helical" evidence="8">
    <location>
        <begin position="74"/>
        <end position="92"/>
    </location>
</feature>
<evidence type="ECO:0000256" key="2">
    <source>
        <dbReference type="ARBA" id="ARBA00010333"/>
    </source>
</evidence>
<feature type="transmembrane region" description="Helical" evidence="8">
    <location>
        <begin position="335"/>
        <end position="355"/>
    </location>
</feature>
<evidence type="ECO:0000313" key="10">
    <source>
        <dbReference type="EMBL" id="MBK1630068.1"/>
    </source>
</evidence>
<evidence type="ECO:0000256" key="3">
    <source>
        <dbReference type="ARBA" id="ARBA00022448"/>
    </source>
</evidence>
<dbReference type="Gene3D" id="3.40.190.10">
    <property type="entry name" value="Periplasmic binding protein-like II"/>
    <property type="match status" value="2"/>
</dbReference>
<dbReference type="SUPFAM" id="SSF53850">
    <property type="entry name" value="Periplasmic binding protein-like II"/>
    <property type="match status" value="1"/>
</dbReference>
<feature type="transmembrane region" description="Helical" evidence="8">
    <location>
        <begin position="113"/>
        <end position="132"/>
    </location>
</feature>
<gene>
    <name evidence="10" type="ORF">CKO31_04795</name>
</gene>
<keyword evidence="5" id="KW-0732">Signal</keyword>
<accession>A0ABS1CDU1</accession>
<feature type="transmembrane region" description="Helical" evidence="8">
    <location>
        <begin position="216"/>
        <end position="232"/>
    </location>
</feature>
<dbReference type="PRINTS" id="PR00173">
    <property type="entry name" value="EDTRNSPORT"/>
</dbReference>
<evidence type="ECO:0000256" key="5">
    <source>
        <dbReference type="ARBA" id="ARBA00022729"/>
    </source>
</evidence>
<evidence type="ECO:0000256" key="6">
    <source>
        <dbReference type="ARBA" id="ARBA00022989"/>
    </source>
</evidence>
<feature type="transmembrane region" description="Helical" evidence="8">
    <location>
        <begin position="437"/>
        <end position="459"/>
    </location>
</feature>
<evidence type="ECO:0000256" key="1">
    <source>
        <dbReference type="ARBA" id="ARBA00004141"/>
    </source>
</evidence>
<comment type="caution">
    <text evidence="10">The sequence shown here is derived from an EMBL/GenBank/DDBJ whole genome shotgun (WGS) entry which is preliminary data.</text>
</comment>
<evidence type="ECO:0000256" key="8">
    <source>
        <dbReference type="SAM" id="Phobius"/>
    </source>
</evidence>
<dbReference type="SMART" id="SM00062">
    <property type="entry name" value="PBPb"/>
    <property type="match status" value="1"/>
</dbReference>
<evidence type="ECO:0000256" key="4">
    <source>
        <dbReference type="ARBA" id="ARBA00022692"/>
    </source>
</evidence>
<dbReference type="Pfam" id="PF00497">
    <property type="entry name" value="SBP_bac_3"/>
    <property type="match status" value="1"/>
</dbReference>
<proteinExistence type="inferred from homology"/>
<dbReference type="Gene3D" id="1.10.3860.10">
    <property type="entry name" value="Sodium:dicarboxylate symporter"/>
    <property type="match status" value="1"/>
</dbReference>
<dbReference type="Proteomes" id="UP000748752">
    <property type="component" value="Unassembled WGS sequence"/>
</dbReference>
<dbReference type="PANTHER" id="PTHR35936:SF19">
    <property type="entry name" value="AMINO-ACID-BINDING PROTEIN YXEM-RELATED"/>
    <property type="match status" value="1"/>
</dbReference>
<comment type="similarity">
    <text evidence="2">Belongs to the bacterial solute-binding protein 3 family.</text>
</comment>
<feature type="transmembrane region" description="Helical" evidence="8">
    <location>
        <begin position="244"/>
        <end position="266"/>
    </location>
</feature>
<evidence type="ECO:0000256" key="7">
    <source>
        <dbReference type="ARBA" id="ARBA00023136"/>
    </source>
</evidence>
<feature type="transmembrane region" description="Helical" evidence="8">
    <location>
        <begin position="43"/>
        <end position="62"/>
    </location>
</feature>
<dbReference type="EMBL" id="NRRV01000008">
    <property type="protein sequence ID" value="MBK1630068.1"/>
    <property type="molecule type" value="Genomic_DNA"/>
</dbReference>
<keyword evidence="3" id="KW-0813">Transport</keyword>
<dbReference type="SUPFAM" id="SSF118215">
    <property type="entry name" value="Proton glutamate symport protein"/>
    <property type="match status" value="1"/>
</dbReference>
<dbReference type="InterPro" id="IPR036458">
    <property type="entry name" value="Na:dicarbo_symporter_sf"/>
</dbReference>